<name>A0A6A1V0X2_9ROSI</name>
<evidence type="ECO:0000313" key="4">
    <source>
        <dbReference type="Proteomes" id="UP000516437"/>
    </source>
</evidence>
<dbReference type="Gene3D" id="3.60.10.10">
    <property type="entry name" value="Endonuclease/exonuclease/phosphatase"/>
    <property type="match status" value="1"/>
</dbReference>
<dbReference type="AlphaFoldDB" id="A0A6A1V0X2"/>
<dbReference type="Proteomes" id="UP000516437">
    <property type="component" value="Chromosome 5"/>
</dbReference>
<evidence type="ECO:0000313" key="2">
    <source>
        <dbReference type="EMBL" id="KAB1214798.1"/>
    </source>
</evidence>
<evidence type="ECO:0008006" key="5">
    <source>
        <dbReference type="Google" id="ProtNLM"/>
    </source>
</evidence>
<dbReference type="EMBL" id="RXIC02000025">
    <property type="protein sequence ID" value="KAB1205966.1"/>
    <property type="molecule type" value="Genomic_DNA"/>
</dbReference>
<dbReference type="OrthoDB" id="1113909at2759"/>
<sequence length="334" mass="38532">MYSNPPTFSWAFNFVHCSSEWETEEEFWENISALGSQFDGPWVMRGDFNVVTCQADKREGCPFVSTSRDGPYQLQFLHEMVDLGFSGNAFTWCNGRHDRGCILERMGRGFANSLWTSLFPRAPIKHLTHMTLNHSSILLHIMGSMQSSPKSFRFEKFFTHDPASRLIVHNASINRGSPTFQLSQKLAAKKLALKHWNKESFGLIQERIHSLQSSIDYIQQLPISDQSKDAEQRVQCNLQEELRKEDILWKSKSCVQWLTSPDLNIKFFHASTIIWRRRNNIEALKDCTGNWHYARDDIGSLFPDHFQSLYSSLDSMLSNELAEIIAPSISEEEN</sequence>
<dbReference type="PANTHER" id="PTHR33710">
    <property type="entry name" value="BNAC02G09200D PROTEIN"/>
    <property type="match status" value="1"/>
</dbReference>
<keyword evidence="4" id="KW-1185">Reference proteome</keyword>
<dbReference type="SUPFAM" id="SSF56219">
    <property type="entry name" value="DNase I-like"/>
    <property type="match status" value="1"/>
</dbReference>
<proteinExistence type="predicted"/>
<dbReference type="EMBL" id="RXIC02000023">
    <property type="protein sequence ID" value="KAB1214805.1"/>
    <property type="molecule type" value="Genomic_DNA"/>
</dbReference>
<organism evidence="1 4">
    <name type="scientific">Morella rubra</name>
    <name type="common">Chinese bayberry</name>
    <dbReference type="NCBI Taxonomy" id="262757"/>
    <lineage>
        <taxon>Eukaryota</taxon>
        <taxon>Viridiplantae</taxon>
        <taxon>Streptophyta</taxon>
        <taxon>Embryophyta</taxon>
        <taxon>Tracheophyta</taxon>
        <taxon>Spermatophyta</taxon>
        <taxon>Magnoliopsida</taxon>
        <taxon>eudicotyledons</taxon>
        <taxon>Gunneridae</taxon>
        <taxon>Pentapetalae</taxon>
        <taxon>rosids</taxon>
        <taxon>fabids</taxon>
        <taxon>Fagales</taxon>
        <taxon>Myricaceae</taxon>
        <taxon>Morella</taxon>
    </lineage>
</organism>
<evidence type="ECO:0000313" key="1">
    <source>
        <dbReference type="EMBL" id="KAB1205966.1"/>
    </source>
</evidence>
<dbReference type="InterPro" id="IPR036691">
    <property type="entry name" value="Endo/exonu/phosph_ase_sf"/>
</dbReference>
<reference evidence="1 4" key="2">
    <citation type="journal article" date="2019" name="Plant Biotechnol. J.">
        <title>The red bayberry genome and genetic basis of sex determination.</title>
        <authorList>
            <person name="Jia H.M."/>
            <person name="Jia H.J."/>
            <person name="Cai Q.L."/>
            <person name="Wang Y."/>
            <person name="Zhao H.B."/>
            <person name="Yang W.F."/>
            <person name="Wang G.Y."/>
            <person name="Li Y.H."/>
            <person name="Zhan D.L."/>
            <person name="Shen Y.T."/>
            <person name="Niu Q.F."/>
            <person name="Chang L."/>
            <person name="Qiu J."/>
            <person name="Zhao L."/>
            <person name="Xie H.B."/>
            <person name="Fu W.Y."/>
            <person name="Jin J."/>
            <person name="Li X.W."/>
            <person name="Jiao Y."/>
            <person name="Zhou C.C."/>
            <person name="Tu T."/>
            <person name="Chai C.Y."/>
            <person name="Gao J.L."/>
            <person name="Fan L.J."/>
            <person name="van de Weg E."/>
            <person name="Wang J.Y."/>
            <person name="Gao Z.S."/>
        </authorList>
    </citation>
    <scope>NUCLEOTIDE SEQUENCE [LARGE SCALE GENOMIC DNA]</scope>
    <source>
        <tissue evidence="1">Leaves</tissue>
    </source>
</reference>
<reference evidence="1" key="3">
    <citation type="submission" date="2019-09" db="EMBL/GenBank/DDBJ databases">
        <authorList>
            <person name="Gao Z."/>
        </authorList>
    </citation>
    <scope>NUCLEOTIDE SEQUENCE</scope>
    <source>
        <tissue evidence="1">Leaves</tissue>
    </source>
</reference>
<dbReference type="PANTHER" id="PTHR33710:SF71">
    <property type="entry name" value="ENDONUCLEASE_EXONUCLEASE_PHOSPHATASE DOMAIN-CONTAINING PROTEIN"/>
    <property type="match status" value="1"/>
</dbReference>
<dbReference type="Proteomes" id="UP000516437">
    <property type="component" value="Chromosome 7"/>
</dbReference>
<comment type="caution">
    <text evidence="1">The sequence shown here is derived from an EMBL/GenBank/DDBJ whole genome shotgun (WGS) entry which is preliminary data.</text>
</comment>
<gene>
    <name evidence="2" type="ORF">CJ030_MR5G017541</name>
    <name evidence="3" type="ORF">CJ030_MR5G017548</name>
    <name evidence="1" type="ORF">CJ030_MR7G016946</name>
</gene>
<evidence type="ECO:0000313" key="3">
    <source>
        <dbReference type="EMBL" id="KAB1214805.1"/>
    </source>
</evidence>
<accession>A0A6A1V0X2</accession>
<dbReference type="EMBL" id="RXIC02000023">
    <property type="protein sequence ID" value="KAB1214798.1"/>
    <property type="molecule type" value="Genomic_DNA"/>
</dbReference>
<reference evidence="1" key="1">
    <citation type="submission" date="2018-07" db="EMBL/GenBank/DDBJ databases">
        <authorList>
            <person name="Gao Z.-S."/>
            <person name="Jia H.-M."/>
            <person name="Jia H.-J."/>
            <person name="Cai Q.-L."/>
            <person name="Wang Y."/>
            <person name="Zhao H.-B."/>
        </authorList>
    </citation>
    <scope>NUCLEOTIDE SEQUENCE</scope>
    <source>
        <tissue evidence="1">Leaves</tissue>
    </source>
</reference>
<protein>
    <recommendedName>
        <fullName evidence="5">Endonuclease/exonuclease/phosphatase domain-containing protein</fullName>
    </recommendedName>
</protein>